<protein>
    <submittedName>
        <fullName evidence="1">Uncharacterized protein</fullName>
    </submittedName>
</protein>
<evidence type="ECO:0000313" key="2">
    <source>
        <dbReference type="Proteomes" id="UP001164250"/>
    </source>
</evidence>
<reference evidence="2" key="1">
    <citation type="journal article" date="2023" name="G3 (Bethesda)">
        <title>Genome assembly and association tests identify interacting loci associated with vigor, precocity, and sex in interspecific pistachio rootstocks.</title>
        <authorList>
            <person name="Palmer W."/>
            <person name="Jacygrad E."/>
            <person name="Sagayaradj S."/>
            <person name="Cavanaugh K."/>
            <person name="Han R."/>
            <person name="Bertier L."/>
            <person name="Beede B."/>
            <person name="Kafkas S."/>
            <person name="Golino D."/>
            <person name="Preece J."/>
            <person name="Michelmore R."/>
        </authorList>
    </citation>
    <scope>NUCLEOTIDE SEQUENCE [LARGE SCALE GENOMIC DNA]</scope>
</reference>
<dbReference type="Proteomes" id="UP001164250">
    <property type="component" value="Chromosome 4"/>
</dbReference>
<keyword evidence="2" id="KW-1185">Reference proteome</keyword>
<proteinExistence type="predicted"/>
<dbReference type="EMBL" id="CM047900">
    <property type="protein sequence ID" value="KAJ0098637.1"/>
    <property type="molecule type" value="Genomic_DNA"/>
</dbReference>
<accession>A0ACC1BI77</accession>
<name>A0ACC1BI77_9ROSI</name>
<organism evidence="1 2">
    <name type="scientific">Pistacia atlantica</name>
    <dbReference type="NCBI Taxonomy" id="434234"/>
    <lineage>
        <taxon>Eukaryota</taxon>
        <taxon>Viridiplantae</taxon>
        <taxon>Streptophyta</taxon>
        <taxon>Embryophyta</taxon>
        <taxon>Tracheophyta</taxon>
        <taxon>Spermatophyta</taxon>
        <taxon>Magnoliopsida</taxon>
        <taxon>eudicotyledons</taxon>
        <taxon>Gunneridae</taxon>
        <taxon>Pentapetalae</taxon>
        <taxon>rosids</taxon>
        <taxon>malvids</taxon>
        <taxon>Sapindales</taxon>
        <taxon>Anacardiaceae</taxon>
        <taxon>Pistacia</taxon>
    </lineage>
</organism>
<evidence type="ECO:0000313" key="1">
    <source>
        <dbReference type="EMBL" id="KAJ0098637.1"/>
    </source>
</evidence>
<comment type="caution">
    <text evidence="1">The sequence shown here is derived from an EMBL/GenBank/DDBJ whole genome shotgun (WGS) entry which is preliminary data.</text>
</comment>
<gene>
    <name evidence="1" type="ORF">Patl1_22048</name>
</gene>
<sequence length="112" mass="12508">MKPMAKNCEIDISPLPTGINCPPVDFIDLKVFLSPRLPGLGIIAFHLFISIPPPYHSSLASSSISLIICFVLLMHSFETFASDFRADRQLIAPSFKWVNDFLQLQSYGSRAH</sequence>